<evidence type="ECO:0000259" key="2">
    <source>
        <dbReference type="PROSITE" id="PS51462"/>
    </source>
</evidence>
<dbReference type="GO" id="GO:0016787">
    <property type="term" value="F:hydrolase activity"/>
    <property type="evidence" value="ECO:0007669"/>
    <property type="project" value="UniProtKB-KW"/>
</dbReference>
<evidence type="ECO:0000256" key="1">
    <source>
        <dbReference type="ARBA" id="ARBA00022801"/>
    </source>
</evidence>
<dbReference type="GO" id="GO:0006753">
    <property type="term" value="P:nucleoside phosphate metabolic process"/>
    <property type="evidence" value="ECO:0007669"/>
    <property type="project" value="TreeGrafter"/>
</dbReference>
<dbReference type="RefSeq" id="WP_106205833.1">
    <property type="nucleotide sequence ID" value="NZ_PVZF01000001.1"/>
</dbReference>
<dbReference type="GO" id="GO:0005829">
    <property type="term" value="C:cytosol"/>
    <property type="evidence" value="ECO:0007669"/>
    <property type="project" value="TreeGrafter"/>
</dbReference>
<dbReference type="InterPro" id="IPR000086">
    <property type="entry name" value="NUDIX_hydrolase_dom"/>
</dbReference>
<comment type="caution">
    <text evidence="3">The sequence shown here is derived from an EMBL/GenBank/DDBJ whole genome shotgun (WGS) entry which is preliminary data.</text>
</comment>
<dbReference type="AlphaFoldDB" id="A0A2T0R9D7"/>
<dbReference type="InterPro" id="IPR015797">
    <property type="entry name" value="NUDIX_hydrolase-like_dom_sf"/>
</dbReference>
<sequence>MSFPAELGVPVVDGADLADAPAQRRLVGSEVVFAGRIWDVVREEVELPGGDDTVVRDVQRHPGAVTILALDEDENVLFVRQYRHPVRRELWELPAGLLDVAGEEPLLAAQRELAEEADLVASSWAVLVDWFNSPGGSSEANRVYLARGLSAVPEADRHVREDEEKDLVPVRVPLAQAVQAVLQGRLANPGSVIGVLALQAATARGLQDLRPAGTPWPTGLIKPSD</sequence>
<dbReference type="CDD" id="cd24158">
    <property type="entry name" value="NUDIX_ADPRase_Rv1700"/>
    <property type="match status" value="1"/>
</dbReference>
<dbReference type="EMBL" id="PVZF01000001">
    <property type="protein sequence ID" value="PRY17782.1"/>
    <property type="molecule type" value="Genomic_DNA"/>
</dbReference>
<dbReference type="SUPFAM" id="SSF55811">
    <property type="entry name" value="Nudix"/>
    <property type="match status" value="1"/>
</dbReference>
<name>A0A2T0R9D7_9ACTN</name>
<gene>
    <name evidence="3" type="ORF">CLV37_10117</name>
</gene>
<dbReference type="Gene3D" id="3.90.79.10">
    <property type="entry name" value="Nucleoside Triphosphate Pyrophosphohydrolase"/>
    <property type="match status" value="1"/>
</dbReference>
<reference evidence="3 4" key="1">
    <citation type="submission" date="2018-03" db="EMBL/GenBank/DDBJ databases">
        <title>Genomic Encyclopedia of Archaeal and Bacterial Type Strains, Phase II (KMG-II): from individual species to whole genera.</title>
        <authorList>
            <person name="Goeker M."/>
        </authorList>
    </citation>
    <scope>NUCLEOTIDE SEQUENCE [LARGE SCALE GENOMIC DNA]</scope>
    <source>
        <strain evidence="3 4">DSM 19711</strain>
    </source>
</reference>
<dbReference type="Pfam" id="PF00293">
    <property type="entry name" value="NUDIX"/>
    <property type="match status" value="1"/>
</dbReference>
<accession>A0A2T0R9D7</accession>
<dbReference type="OrthoDB" id="9806150at2"/>
<dbReference type="PROSITE" id="PS51462">
    <property type="entry name" value="NUDIX"/>
    <property type="match status" value="1"/>
</dbReference>
<dbReference type="GO" id="GO:0019693">
    <property type="term" value="P:ribose phosphate metabolic process"/>
    <property type="evidence" value="ECO:0007669"/>
    <property type="project" value="TreeGrafter"/>
</dbReference>
<dbReference type="PANTHER" id="PTHR11839:SF31">
    <property type="entry name" value="ADP-RIBOSE PYROPHOSPHATASE"/>
    <property type="match status" value="1"/>
</dbReference>
<dbReference type="Proteomes" id="UP000238083">
    <property type="component" value="Unassembled WGS sequence"/>
</dbReference>
<dbReference type="PANTHER" id="PTHR11839">
    <property type="entry name" value="UDP/ADP-SUGAR PYROPHOSPHATASE"/>
    <property type="match status" value="1"/>
</dbReference>
<evidence type="ECO:0000313" key="4">
    <source>
        <dbReference type="Proteomes" id="UP000238083"/>
    </source>
</evidence>
<protein>
    <submittedName>
        <fullName evidence="3">ADP-ribose pyrophosphatase</fullName>
    </submittedName>
</protein>
<evidence type="ECO:0000313" key="3">
    <source>
        <dbReference type="EMBL" id="PRY17782.1"/>
    </source>
</evidence>
<feature type="domain" description="Nudix hydrolase" evidence="2">
    <location>
        <begin position="59"/>
        <end position="199"/>
    </location>
</feature>
<keyword evidence="1" id="KW-0378">Hydrolase</keyword>
<proteinExistence type="predicted"/>
<organism evidence="3 4">
    <name type="scientific">Kineococcus rhizosphaerae</name>
    <dbReference type="NCBI Taxonomy" id="559628"/>
    <lineage>
        <taxon>Bacteria</taxon>
        <taxon>Bacillati</taxon>
        <taxon>Actinomycetota</taxon>
        <taxon>Actinomycetes</taxon>
        <taxon>Kineosporiales</taxon>
        <taxon>Kineosporiaceae</taxon>
        <taxon>Kineococcus</taxon>
    </lineage>
</organism>
<keyword evidence="4" id="KW-1185">Reference proteome</keyword>